<keyword evidence="2 10" id="KW-0436">Ligase</keyword>
<keyword evidence="5" id="KW-0460">Magnesium</keyword>
<dbReference type="Gene3D" id="3.30.590.10">
    <property type="entry name" value="Glutamine synthetase/guanido kinase, catalytic domain"/>
    <property type="match status" value="1"/>
</dbReference>
<evidence type="ECO:0000313" key="11">
    <source>
        <dbReference type="Proteomes" id="UP001177769"/>
    </source>
</evidence>
<dbReference type="Pfam" id="PF00120">
    <property type="entry name" value="Gln-synt_C"/>
    <property type="match status" value="1"/>
</dbReference>
<dbReference type="PROSITE" id="PS51986">
    <property type="entry name" value="GS_BETA_GRASP"/>
    <property type="match status" value="1"/>
</dbReference>
<dbReference type="SUPFAM" id="SSF54368">
    <property type="entry name" value="Glutamine synthetase, N-terminal domain"/>
    <property type="match status" value="1"/>
</dbReference>
<dbReference type="InterPro" id="IPR027303">
    <property type="entry name" value="Gln_synth_gly_rich_site"/>
</dbReference>
<evidence type="ECO:0000256" key="3">
    <source>
        <dbReference type="ARBA" id="ARBA00022741"/>
    </source>
</evidence>
<feature type="domain" description="GS beta-grasp" evidence="8">
    <location>
        <begin position="11"/>
        <end position="96"/>
    </location>
</feature>
<dbReference type="PROSITE" id="PS51987">
    <property type="entry name" value="GS_CATALYTIC"/>
    <property type="match status" value="1"/>
</dbReference>
<dbReference type="PANTHER" id="PTHR43785:SF12">
    <property type="entry name" value="TYPE-1 GLUTAMINE SYNTHETASE 2"/>
    <property type="match status" value="1"/>
</dbReference>
<evidence type="ECO:0000256" key="4">
    <source>
        <dbReference type="ARBA" id="ARBA00022840"/>
    </source>
</evidence>
<reference evidence="10" key="1">
    <citation type="submission" date="2023-01" db="EMBL/GenBank/DDBJ databases">
        <title>Whole genome sequence of Paucibacter sp. S2-9 isolated from pond sediment.</title>
        <authorList>
            <person name="Jung J.Y."/>
        </authorList>
    </citation>
    <scope>NUCLEOTIDE SEQUENCE</scope>
    <source>
        <strain evidence="10">S2-9</strain>
    </source>
</reference>
<keyword evidence="3" id="KW-0547">Nucleotide-binding</keyword>
<sequence>MKDLLQQLRSAQVHTLLAQFTDIHGVAKGKYLPIEQLDQLLTEGAGFSGPSIAGTGLPRTGPRSEYWGRGIASTAQVLPWMPGYARIVCDGYVAGEPFDACPRQVLRRAEAQLAKQGWYLRTGIEPEFFLLRRDAQAGYLPFDARDGLDKPSYDLKTLPRQAGLLRELHKALASSGLEVLQIDHEDAQGQYELNFGHDLALRSADHLMLFKLAAQAIAEQHGAVFSMMPKPFANQPGSGMHFHVSMWRGEGEEAQCMFEDHPGQPAPGGAALMQHFIAGVLAHAGALCALAAPTVNSYKRLVVGESLSGTSWAPAYVAHGPNNRTALVRTLKGRFEWRLPDASANPYLATAGLIAAGLDGIQRRLAPPPACQDDLFELSLPALRQRGIALLPQSLDQALDALEADAVIGAALGEELRAQFLRLKRAEALAHARHVSDWELRQYAERY</sequence>
<evidence type="ECO:0000256" key="7">
    <source>
        <dbReference type="RuleBase" id="RU000384"/>
    </source>
</evidence>
<evidence type="ECO:0000256" key="2">
    <source>
        <dbReference type="ARBA" id="ARBA00022598"/>
    </source>
</evidence>
<keyword evidence="4" id="KW-0067">ATP-binding</keyword>
<keyword evidence="11" id="KW-1185">Reference proteome</keyword>
<dbReference type="PROSITE" id="PS00181">
    <property type="entry name" value="GLNA_ATP"/>
    <property type="match status" value="1"/>
</dbReference>
<dbReference type="SMART" id="SM01230">
    <property type="entry name" value="Gln-synt_C"/>
    <property type="match status" value="1"/>
</dbReference>
<comment type="similarity">
    <text evidence="6 7">Belongs to the glutamine synthetase family.</text>
</comment>
<evidence type="ECO:0000313" key="10">
    <source>
        <dbReference type="EMBL" id="WIT11295.1"/>
    </source>
</evidence>
<accession>A0AA95N9T9</accession>
<dbReference type="AlphaFoldDB" id="A0AA95N9T9"/>
<gene>
    <name evidence="10" type="ORF">PFX98_20715</name>
</gene>
<dbReference type="SUPFAM" id="SSF55931">
    <property type="entry name" value="Glutamine synthetase/guanido kinase"/>
    <property type="match status" value="1"/>
</dbReference>
<evidence type="ECO:0000256" key="6">
    <source>
        <dbReference type="PROSITE-ProRule" id="PRU01330"/>
    </source>
</evidence>
<comment type="cofactor">
    <cofactor evidence="1">
        <name>Mg(2+)</name>
        <dbReference type="ChEBI" id="CHEBI:18420"/>
    </cofactor>
</comment>
<proteinExistence type="inferred from homology"/>
<evidence type="ECO:0000256" key="1">
    <source>
        <dbReference type="ARBA" id="ARBA00001946"/>
    </source>
</evidence>
<organism evidence="10 11">
    <name type="scientific">Paucibacter sediminis</name>
    <dbReference type="NCBI Taxonomy" id="3019553"/>
    <lineage>
        <taxon>Bacteria</taxon>
        <taxon>Pseudomonadati</taxon>
        <taxon>Pseudomonadota</taxon>
        <taxon>Betaproteobacteria</taxon>
        <taxon>Burkholderiales</taxon>
        <taxon>Sphaerotilaceae</taxon>
        <taxon>Roseateles</taxon>
    </lineage>
</organism>
<feature type="domain" description="GS catalytic" evidence="9">
    <location>
        <begin position="102"/>
        <end position="447"/>
    </location>
</feature>
<evidence type="ECO:0000256" key="5">
    <source>
        <dbReference type="ARBA" id="ARBA00022842"/>
    </source>
</evidence>
<evidence type="ECO:0000259" key="9">
    <source>
        <dbReference type="PROSITE" id="PS51987"/>
    </source>
</evidence>
<dbReference type="PANTHER" id="PTHR43785">
    <property type="entry name" value="GAMMA-GLUTAMYLPUTRESCINE SYNTHETASE"/>
    <property type="match status" value="1"/>
</dbReference>
<dbReference type="KEGG" id="pais:PFX98_20715"/>
<dbReference type="GO" id="GO:0006542">
    <property type="term" value="P:glutamine biosynthetic process"/>
    <property type="evidence" value="ECO:0007669"/>
    <property type="project" value="InterPro"/>
</dbReference>
<dbReference type="RefSeq" id="WP_285232377.1">
    <property type="nucleotide sequence ID" value="NZ_CP116346.1"/>
</dbReference>
<dbReference type="InterPro" id="IPR036651">
    <property type="entry name" value="Gln_synt_N_sf"/>
</dbReference>
<name>A0AA95N9T9_9BURK</name>
<dbReference type="EMBL" id="CP116346">
    <property type="protein sequence ID" value="WIT11295.1"/>
    <property type="molecule type" value="Genomic_DNA"/>
</dbReference>
<dbReference type="InterPro" id="IPR014746">
    <property type="entry name" value="Gln_synth/guanido_kin_cat_dom"/>
</dbReference>
<dbReference type="Proteomes" id="UP001177769">
    <property type="component" value="Chromosome"/>
</dbReference>
<dbReference type="InterPro" id="IPR008147">
    <property type="entry name" value="Gln_synt_N"/>
</dbReference>
<dbReference type="InterPro" id="IPR008146">
    <property type="entry name" value="Gln_synth_cat_dom"/>
</dbReference>
<protein>
    <submittedName>
        <fullName evidence="10">Type III glutamate--ammonia ligase</fullName>
    </submittedName>
</protein>
<dbReference type="GO" id="GO:0005524">
    <property type="term" value="F:ATP binding"/>
    <property type="evidence" value="ECO:0007669"/>
    <property type="project" value="UniProtKB-KW"/>
</dbReference>
<dbReference type="GO" id="GO:0004356">
    <property type="term" value="F:glutamine synthetase activity"/>
    <property type="evidence" value="ECO:0007669"/>
    <property type="project" value="InterPro"/>
</dbReference>
<evidence type="ECO:0000259" key="8">
    <source>
        <dbReference type="PROSITE" id="PS51986"/>
    </source>
</evidence>
<dbReference type="Gene3D" id="3.10.20.70">
    <property type="entry name" value="Glutamine synthetase, N-terminal domain"/>
    <property type="match status" value="1"/>
</dbReference>